<keyword evidence="2" id="KW-0472">Membrane</keyword>
<sequence>MRALPRRVVVPVALLGAAATLVVAGVPWAHGTVPTVLSSDEITVDGTSAAPAVPALALVGLAAAAALAIGRRWAVVLASVVLLVAGASVAALSLGVVLQPEPAVLEAAGRVSGVRRLDGPAGATAAPFLAALLGVLVALAGLAGLVGRRDWGRTGRRFERTADPASGTGAPGREAAAPGPGAAVSERDRAMDDWDALGRGEDPSDPAGRR</sequence>
<gene>
    <name evidence="3" type="ORF">PU560_02340</name>
</gene>
<feature type="transmembrane region" description="Helical" evidence="2">
    <location>
        <begin position="48"/>
        <end position="69"/>
    </location>
</feature>
<accession>A0ABT5TTK0</accession>
<organism evidence="3 4">
    <name type="scientific">Georgenia halotolerans</name>
    <dbReference type="NCBI Taxonomy" id="3028317"/>
    <lineage>
        <taxon>Bacteria</taxon>
        <taxon>Bacillati</taxon>
        <taxon>Actinomycetota</taxon>
        <taxon>Actinomycetes</taxon>
        <taxon>Micrococcales</taxon>
        <taxon>Bogoriellaceae</taxon>
        <taxon>Georgenia</taxon>
    </lineage>
</organism>
<evidence type="ECO:0000313" key="3">
    <source>
        <dbReference type="EMBL" id="MDD9205304.1"/>
    </source>
</evidence>
<dbReference type="Proteomes" id="UP001165561">
    <property type="component" value="Unassembled WGS sequence"/>
</dbReference>
<dbReference type="EMBL" id="JARACI010000409">
    <property type="protein sequence ID" value="MDD9205304.1"/>
    <property type="molecule type" value="Genomic_DNA"/>
</dbReference>
<evidence type="ECO:0000313" key="4">
    <source>
        <dbReference type="Proteomes" id="UP001165561"/>
    </source>
</evidence>
<reference evidence="3" key="1">
    <citation type="submission" date="2023-02" db="EMBL/GenBank/DDBJ databases">
        <title>Georgenia sp.10Sc9-8, isolated from a soil sample collected from the Taklamakan desert.</title>
        <authorList>
            <person name="Liu S."/>
        </authorList>
    </citation>
    <scope>NUCLEOTIDE SEQUENCE</scope>
    <source>
        <strain evidence="3">10Sc9-8</strain>
    </source>
</reference>
<proteinExistence type="predicted"/>
<name>A0ABT5TTK0_9MICO</name>
<keyword evidence="4" id="KW-1185">Reference proteome</keyword>
<feature type="region of interest" description="Disordered" evidence="1">
    <location>
        <begin position="156"/>
        <end position="210"/>
    </location>
</feature>
<feature type="transmembrane region" description="Helical" evidence="2">
    <location>
        <begin position="76"/>
        <end position="98"/>
    </location>
</feature>
<evidence type="ECO:0000256" key="2">
    <source>
        <dbReference type="SAM" id="Phobius"/>
    </source>
</evidence>
<feature type="transmembrane region" description="Helical" evidence="2">
    <location>
        <begin position="125"/>
        <end position="147"/>
    </location>
</feature>
<feature type="compositionally biased region" description="Basic and acidic residues" evidence="1">
    <location>
        <begin position="185"/>
        <end position="210"/>
    </location>
</feature>
<comment type="caution">
    <text evidence="3">The sequence shown here is derived from an EMBL/GenBank/DDBJ whole genome shotgun (WGS) entry which is preliminary data.</text>
</comment>
<feature type="compositionally biased region" description="Low complexity" evidence="1">
    <location>
        <begin position="167"/>
        <end position="183"/>
    </location>
</feature>
<keyword evidence="2" id="KW-1133">Transmembrane helix</keyword>
<protein>
    <submittedName>
        <fullName evidence="3">Trp biosynthesis-associated membrane protein</fullName>
    </submittedName>
</protein>
<dbReference type="Pfam" id="PF09534">
    <property type="entry name" value="Trp_oprn_chp"/>
    <property type="match status" value="1"/>
</dbReference>
<dbReference type="InterPro" id="IPR019051">
    <property type="entry name" value="Trp_biosyn_TM_oprn/chp"/>
</dbReference>
<keyword evidence="2" id="KW-0812">Transmembrane</keyword>
<evidence type="ECO:0000256" key="1">
    <source>
        <dbReference type="SAM" id="MobiDB-lite"/>
    </source>
</evidence>